<protein>
    <submittedName>
        <fullName evidence="1">Uncharacterized protein</fullName>
    </submittedName>
</protein>
<evidence type="ECO:0000313" key="1">
    <source>
        <dbReference type="EMBL" id="GBF33221.1"/>
    </source>
</evidence>
<proteinExistence type="predicted"/>
<gene>
    <name evidence="1" type="ORF">DCCM_2320</name>
</gene>
<dbReference type="EMBL" id="BFAV01000075">
    <property type="protein sequence ID" value="GBF33221.1"/>
    <property type="molecule type" value="Genomic_DNA"/>
</dbReference>
<comment type="caution">
    <text evidence="1">The sequence shown here is derived from an EMBL/GenBank/DDBJ whole genome shotgun (WGS) entry which is preliminary data.</text>
</comment>
<accession>A0A2L2XH67</accession>
<organism evidence="1 2">
    <name type="scientific">Desulfocucumis palustris</name>
    <dbReference type="NCBI Taxonomy" id="1898651"/>
    <lineage>
        <taxon>Bacteria</taxon>
        <taxon>Bacillati</taxon>
        <taxon>Bacillota</taxon>
        <taxon>Clostridia</taxon>
        <taxon>Eubacteriales</taxon>
        <taxon>Desulfocucumaceae</taxon>
        <taxon>Desulfocucumis</taxon>
    </lineage>
</organism>
<sequence>MIIINRQNIIKNRQIEKVLKLLGGDYRPARLVVYETRLDVFRFFFKCFNLSREELSGKLEGTYHQATDSVYVFVYAQTDDGDDLHSKQLYSLHAMSHELRHRYQYVKGLFTKDEDEEKSESDADRFATNFINNNSAKIKKIMGWSDEWTVEEED</sequence>
<dbReference type="Proteomes" id="UP000239549">
    <property type="component" value="Unassembled WGS sequence"/>
</dbReference>
<keyword evidence="2" id="KW-1185">Reference proteome</keyword>
<dbReference type="OrthoDB" id="1786480at2"/>
<reference evidence="2" key="1">
    <citation type="submission" date="2018-02" db="EMBL/GenBank/DDBJ databases">
        <title>Genome sequence of Desulfocucumis palustris strain NAW-5.</title>
        <authorList>
            <person name="Watanabe M."/>
            <person name="Kojima H."/>
            <person name="Fukui M."/>
        </authorList>
    </citation>
    <scope>NUCLEOTIDE SEQUENCE [LARGE SCALE GENOMIC DNA]</scope>
    <source>
        <strain evidence="2">NAW-5</strain>
    </source>
</reference>
<dbReference type="RefSeq" id="WP_104371647.1">
    <property type="nucleotide sequence ID" value="NZ_BFAV01000075.1"/>
</dbReference>
<evidence type="ECO:0000313" key="2">
    <source>
        <dbReference type="Proteomes" id="UP000239549"/>
    </source>
</evidence>
<name>A0A2L2XH67_9FIRM</name>
<dbReference type="AlphaFoldDB" id="A0A2L2XH67"/>